<evidence type="ECO:0000256" key="1">
    <source>
        <dbReference type="ARBA" id="ARBA00061469"/>
    </source>
</evidence>
<dbReference type="GO" id="GO:0043161">
    <property type="term" value="P:proteasome-mediated ubiquitin-dependent protein catabolic process"/>
    <property type="evidence" value="ECO:0007669"/>
    <property type="project" value="TreeGrafter"/>
</dbReference>
<protein>
    <submittedName>
        <fullName evidence="2">Uncharacterized protein</fullName>
    </submittedName>
</protein>
<gene>
    <name evidence="2" type="ORF">Prudu_017740</name>
</gene>
<reference evidence="2" key="1">
    <citation type="journal article" date="2019" name="Science">
        <title>Mutation of a bHLH transcription factor allowed almond domestication.</title>
        <authorList>
            <person name="Sanchez-Perez R."/>
            <person name="Pavan S."/>
            <person name="Mazzeo R."/>
            <person name="Moldovan C."/>
            <person name="Aiese Cigliano R."/>
            <person name="Del Cueto J."/>
            <person name="Ricciardi F."/>
            <person name="Lotti C."/>
            <person name="Ricciardi L."/>
            <person name="Dicenta F."/>
            <person name="Lopez-Marques R.L."/>
            <person name="Lindberg Moller B."/>
        </authorList>
    </citation>
    <scope>NUCLEOTIDE SEQUENCE</scope>
</reference>
<dbReference type="GO" id="GO:0034657">
    <property type="term" value="C:GID complex"/>
    <property type="evidence" value="ECO:0007669"/>
    <property type="project" value="TreeGrafter"/>
</dbReference>
<proteinExistence type="inferred from homology"/>
<evidence type="ECO:0000313" key="2">
    <source>
        <dbReference type="EMBL" id="BBH06170.1"/>
    </source>
</evidence>
<dbReference type="InterPro" id="IPR018618">
    <property type="entry name" value="GID4/10-like"/>
</dbReference>
<dbReference type="EMBL" id="AP019302">
    <property type="protein sequence ID" value="BBH06170.1"/>
    <property type="molecule type" value="Genomic_DNA"/>
</dbReference>
<dbReference type="AlphaFoldDB" id="A0A4Y1RPJ7"/>
<organism evidence="2">
    <name type="scientific">Prunus dulcis</name>
    <name type="common">Almond</name>
    <name type="synonym">Amygdalus dulcis</name>
    <dbReference type="NCBI Taxonomy" id="3755"/>
    <lineage>
        <taxon>Eukaryota</taxon>
        <taxon>Viridiplantae</taxon>
        <taxon>Streptophyta</taxon>
        <taxon>Embryophyta</taxon>
        <taxon>Tracheophyta</taxon>
        <taxon>Spermatophyta</taxon>
        <taxon>Magnoliopsida</taxon>
        <taxon>eudicotyledons</taxon>
        <taxon>Gunneridae</taxon>
        <taxon>Pentapetalae</taxon>
        <taxon>rosids</taxon>
        <taxon>fabids</taxon>
        <taxon>Rosales</taxon>
        <taxon>Rosaceae</taxon>
        <taxon>Amygdaloideae</taxon>
        <taxon>Amygdaleae</taxon>
        <taxon>Prunus</taxon>
    </lineage>
</organism>
<dbReference type="PANTHER" id="PTHR14534">
    <property type="entry name" value="VACUOLAR IMPORT AND DEGRADATION PROTEIN 24"/>
    <property type="match status" value="1"/>
</dbReference>
<dbReference type="PANTHER" id="PTHR14534:SF3">
    <property type="entry name" value="GID COMPLEX SUBUNIT 4 HOMOLOG"/>
    <property type="match status" value="1"/>
</dbReference>
<name>A0A4Y1RPJ7_PRUDU</name>
<dbReference type="Pfam" id="PF09783">
    <property type="entry name" value="Vac_ImportDeg"/>
    <property type="match status" value="1"/>
</dbReference>
<dbReference type="GO" id="GO:0005773">
    <property type="term" value="C:vacuole"/>
    <property type="evidence" value="ECO:0007669"/>
    <property type="project" value="GOC"/>
</dbReference>
<accession>A0A4Y1RPJ7</accession>
<dbReference type="GO" id="GO:0006623">
    <property type="term" value="P:protein targeting to vacuole"/>
    <property type="evidence" value="ECO:0007669"/>
    <property type="project" value="TreeGrafter"/>
</dbReference>
<feature type="non-terminal residue" evidence="2">
    <location>
        <position position="98"/>
    </location>
</feature>
<comment type="similarity">
    <text evidence="1">Belongs to the GID4/VID24 family.</text>
</comment>
<sequence>MPAFSGTQNVSSLQKDEAWRVNVRIQGCDLNMVIYVEPWKPLMFPWQTHRQLTPPYFDILVVTFWEGEIVDTKNYTFFTGKWEATDGSINGFYTILTA</sequence>
<dbReference type="GO" id="GO:0007039">
    <property type="term" value="P:protein catabolic process in the vacuole"/>
    <property type="evidence" value="ECO:0007669"/>
    <property type="project" value="TreeGrafter"/>
</dbReference>
<dbReference type="GO" id="GO:0045721">
    <property type="term" value="P:negative regulation of gluconeogenesis"/>
    <property type="evidence" value="ECO:0007669"/>
    <property type="project" value="TreeGrafter"/>
</dbReference>